<dbReference type="STRING" id="930990.A0A067MA22"/>
<dbReference type="OrthoDB" id="4456959at2759"/>
<feature type="domain" description="Zn(2)-C6 fungal-type" evidence="5">
    <location>
        <begin position="33"/>
        <end position="66"/>
    </location>
</feature>
<name>A0A067MA22_BOTB1</name>
<dbReference type="PROSITE" id="PS50048">
    <property type="entry name" value="ZN2_CY6_FUNGAL_2"/>
    <property type="match status" value="1"/>
</dbReference>
<evidence type="ECO:0000313" key="6">
    <source>
        <dbReference type="EMBL" id="KDQ08707.1"/>
    </source>
</evidence>
<dbReference type="SMART" id="SM00906">
    <property type="entry name" value="Fungal_trans"/>
    <property type="match status" value="1"/>
</dbReference>
<dbReference type="CDD" id="cd00067">
    <property type="entry name" value="GAL4"/>
    <property type="match status" value="1"/>
</dbReference>
<feature type="compositionally biased region" description="Polar residues" evidence="3">
    <location>
        <begin position="760"/>
        <end position="771"/>
    </location>
</feature>
<dbReference type="PANTHER" id="PTHR46910">
    <property type="entry name" value="TRANSCRIPTION FACTOR PDR1"/>
    <property type="match status" value="1"/>
</dbReference>
<dbReference type="Pfam" id="PF00172">
    <property type="entry name" value="Zn_clus"/>
    <property type="match status" value="1"/>
</dbReference>
<evidence type="ECO:0000256" key="2">
    <source>
        <dbReference type="ARBA" id="ARBA00023242"/>
    </source>
</evidence>
<dbReference type="HOGENOM" id="CLU_006019_2_2_1"/>
<evidence type="ECO:0000313" key="7">
    <source>
        <dbReference type="Proteomes" id="UP000027195"/>
    </source>
</evidence>
<feature type="compositionally biased region" description="Acidic residues" evidence="3">
    <location>
        <begin position="1"/>
        <end position="10"/>
    </location>
</feature>
<keyword evidence="4" id="KW-0472">Membrane</keyword>
<sequence length="935" mass="104141">MSSGEEDYNDDGPLSISRVGEDAGAKKRRIQRACDVCRRKKIRCDGAQMPKNRCSNCVAYNFNCTYVEAAKKRGPPKGYVESLENRLEKMEKLLTRLCPNEDFSDELGGRIDREAYSSERGGRALSVMNKSSSPPRSLMSINKSAAQFDPAAAEDLVSSEEERGPIQLPDEIKQLARTGFDGRFHGKSSGLMLIQAARDLKREYAGESGPDNTPIIPRTRRPEFWQPNPWEWLLLQDPDWLQRLEFPPPDLMRILIDAYFRYVNIFFPVFHRPTFENQVRDKLHHREMDFASALLFTCALGARYVTDRRTQLEEYDIRSSGWKYFEQVMRLRKSILAPATLHDLQSIALMAAFLQTTSAPHSGWTAAGIGLRLAQDVGAHRKKPCTPENRLEDQLWKRAFWCLVCVDRGASSSLGRPAALQDEDFDIDFPLEVDDEYWTHPDPERAFKQPDNQPSLIAFFNCYLRLMQISSFVMRTIYTLNKSKVLLGFVGPQWEQHIVAELDSALNNWIDSVPDHLKWDPHRENELYFDQSAILYATYYHVQILVHRPFIPSPRKPSPLSFPSLAICTNAARSCSHVIDYHRKRAPFVLPATIFGAFTSGIVLLISVWGARKTGGLMDPSVQMQDVHRCLKVLEHAEDTWHSAGRLADILRELASVGDLPLPEGSPVPSNNKRERGADEPGTSNSRSQMDSPASSMADASSPLTRPIIKPRSLLSRVSSPASHLSPASPLRRVSDPSALSPNNLPMNELDIDDPPAVPEQSTGGESSAPMNGQRWFPSNGANNAPRALNRQGHDTTPTPIAGPSSQIQPQPYTYPGANPMAFSSTPSEGMYPFPGLSSESGMPGPSPSYDALSAAFQLGAQSSYLASQSAPQSFSQAFAEGDAIALWSSAPASFEWDTWSSYLSDMSPFNTMAQNPMGAQGPYHPEGENNNTNR</sequence>
<dbReference type="Pfam" id="PF04082">
    <property type="entry name" value="Fungal_trans"/>
    <property type="match status" value="1"/>
</dbReference>
<keyword evidence="1" id="KW-0479">Metal-binding</keyword>
<feature type="compositionally biased region" description="Low complexity" evidence="3">
    <location>
        <begin position="835"/>
        <end position="844"/>
    </location>
</feature>
<dbReference type="InterPro" id="IPR036864">
    <property type="entry name" value="Zn2-C6_fun-type_DNA-bd_sf"/>
</dbReference>
<feature type="region of interest" description="Disordered" evidence="3">
    <location>
        <begin position="659"/>
        <end position="852"/>
    </location>
</feature>
<dbReference type="InterPro" id="IPR001138">
    <property type="entry name" value="Zn2Cys6_DnaBD"/>
</dbReference>
<dbReference type="GO" id="GO:0000981">
    <property type="term" value="F:DNA-binding transcription factor activity, RNA polymerase II-specific"/>
    <property type="evidence" value="ECO:0007669"/>
    <property type="project" value="InterPro"/>
</dbReference>
<feature type="compositionally biased region" description="Low complexity" evidence="3">
    <location>
        <begin position="719"/>
        <end position="731"/>
    </location>
</feature>
<feature type="region of interest" description="Disordered" evidence="3">
    <location>
        <begin position="1"/>
        <end position="23"/>
    </location>
</feature>
<dbReference type="EMBL" id="KL198087">
    <property type="protein sequence ID" value="KDQ08707.1"/>
    <property type="molecule type" value="Genomic_DNA"/>
</dbReference>
<evidence type="ECO:0000256" key="3">
    <source>
        <dbReference type="SAM" id="MobiDB-lite"/>
    </source>
</evidence>
<dbReference type="SMART" id="SM00066">
    <property type="entry name" value="GAL4"/>
    <property type="match status" value="1"/>
</dbReference>
<feature type="transmembrane region" description="Helical" evidence="4">
    <location>
        <begin position="588"/>
        <end position="611"/>
    </location>
</feature>
<keyword evidence="7" id="KW-1185">Reference proteome</keyword>
<reference evidence="7" key="1">
    <citation type="journal article" date="2014" name="Proc. Natl. Acad. Sci. U.S.A.">
        <title>Extensive sampling of basidiomycete genomes demonstrates inadequacy of the white-rot/brown-rot paradigm for wood decay fungi.</title>
        <authorList>
            <person name="Riley R."/>
            <person name="Salamov A.A."/>
            <person name="Brown D.W."/>
            <person name="Nagy L.G."/>
            <person name="Floudas D."/>
            <person name="Held B.W."/>
            <person name="Levasseur A."/>
            <person name="Lombard V."/>
            <person name="Morin E."/>
            <person name="Otillar R."/>
            <person name="Lindquist E.A."/>
            <person name="Sun H."/>
            <person name="LaButti K.M."/>
            <person name="Schmutz J."/>
            <person name="Jabbour D."/>
            <person name="Luo H."/>
            <person name="Baker S.E."/>
            <person name="Pisabarro A.G."/>
            <person name="Walton J.D."/>
            <person name="Blanchette R.A."/>
            <person name="Henrissat B."/>
            <person name="Martin F."/>
            <person name="Cullen D."/>
            <person name="Hibbett D.S."/>
            <person name="Grigoriev I.V."/>
        </authorList>
    </citation>
    <scope>NUCLEOTIDE SEQUENCE [LARGE SCALE GENOMIC DNA]</scope>
    <source>
        <strain evidence="7">FD-172 SS1</strain>
    </source>
</reference>
<dbReference type="CDD" id="cd12148">
    <property type="entry name" value="fungal_TF_MHR"/>
    <property type="match status" value="1"/>
</dbReference>
<evidence type="ECO:0000256" key="4">
    <source>
        <dbReference type="SAM" id="Phobius"/>
    </source>
</evidence>
<dbReference type="GO" id="GO:0006351">
    <property type="term" value="P:DNA-templated transcription"/>
    <property type="evidence" value="ECO:0007669"/>
    <property type="project" value="InterPro"/>
</dbReference>
<feature type="compositionally biased region" description="Polar residues" evidence="3">
    <location>
        <begin position="795"/>
        <end position="812"/>
    </location>
</feature>
<dbReference type="GO" id="GO:0003677">
    <property type="term" value="F:DNA binding"/>
    <property type="evidence" value="ECO:0007669"/>
    <property type="project" value="InterPro"/>
</dbReference>
<keyword evidence="2" id="KW-0539">Nucleus</keyword>
<dbReference type="Gene3D" id="4.10.240.10">
    <property type="entry name" value="Zn(2)-C6 fungal-type DNA-binding domain"/>
    <property type="match status" value="1"/>
</dbReference>
<organism evidence="6 7">
    <name type="scientific">Botryobasidium botryosum (strain FD-172 SS1)</name>
    <dbReference type="NCBI Taxonomy" id="930990"/>
    <lineage>
        <taxon>Eukaryota</taxon>
        <taxon>Fungi</taxon>
        <taxon>Dikarya</taxon>
        <taxon>Basidiomycota</taxon>
        <taxon>Agaricomycotina</taxon>
        <taxon>Agaricomycetes</taxon>
        <taxon>Cantharellales</taxon>
        <taxon>Botryobasidiaceae</taxon>
        <taxon>Botryobasidium</taxon>
    </lineage>
</organism>
<protein>
    <recommendedName>
        <fullName evidence="5">Zn(2)-C6 fungal-type domain-containing protein</fullName>
    </recommendedName>
</protein>
<dbReference type="SUPFAM" id="SSF57701">
    <property type="entry name" value="Zn2/Cys6 DNA-binding domain"/>
    <property type="match status" value="1"/>
</dbReference>
<dbReference type="AlphaFoldDB" id="A0A067MA22"/>
<dbReference type="PANTHER" id="PTHR46910:SF38">
    <property type="entry name" value="ZN(2)-C6 FUNGAL-TYPE DOMAIN-CONTAINING PROTEIN"/>
    <property type="match status" value="1"/>
</dbReference>
<gene>
    <name evidence="6" type="ORF">BOTBODRAFT_138635</name>
</gene>
<proteinExistence type="predicted"/>
<dbReference type="GO" id="GO:0008270">
    <property type="term" value="F:zinc ion binding"/>
    <property type="evidence" value="ECO:0007669"/>
    <property type="project" value="InterPro"/>
</dbReference>
<dbReference type="Proteomes" id="UP000027195">
    <property type="component" value="Unassembled WGS sequence"/>
</dbReference>
<evidence type="ECO:0000256" key="1">
    <source>
        <dbReference type="ARBA" id="ARBA00022723"/>
    </source>
</evidence>
<feature type="region of interest" description="Disordered" evidence="3">
    <location>
        <begin position="911"/>
        <end position="935"/>
    </location>
</feature>
<keyword evidence="4" id="KW-1133">Transmembrane helix</keyword>
<evidence type="ECO:0000259" key="5">
    <source>
        <dbReference type="PROSITE" id="PS50048"/>
    </source>
</evidence>
<dbReference type="InterPro" id="IPR007219">
    <property type="entry name" value="XnlR_reg_dom"/>
</dbReference>
<dbReference type="InParanoid" id="A0A067MA22"/>
<keyword evidence="4" id="KW-0812">Transmembrane</keyword>
<feature type="compositionally biased region" description="Low complexity" evidence="3">
    <location>
        <begin position="690"/>
        <end position="703"/>
    </location>
</feature>
<dbReference type="InterPro" id="IPR050987">
    <property type="entry name" value="AtrR-like"/>
</dbReference>
<accession>A0A067MA22</accession>
<dbReference type="CDD" id="cd15486">
    <property type="entry name" value="ZIP_Sip4"/>
    <property type="match status" value="1"/>
</dbReference>
<dbReference type="PROSITE" id="PS00463">
    <property type="entry name" value="ZN2_CY6_FUNGAL_1"/>
    <property type="match status" value="1"/>
</dbReference>